<sequence>MQFLTTILAFATAAMAVPAHSQCTFGHKCSNIGTTPYCQAVPKTKRAGAPPACSAPGT</sequence>
<dbReference type="EMBL" id="MAVT02001701">
    <property type="protein sequence ID" value="POS70281.1"/>
    <property type="molecule type" value="Genomic_DNA"/>
</dbReference>
<feature type="signal peptide" evidence="1">
    <location>
        <begin position="1"/>
        <end position="16"/>
    </location>
</feature>
<proteinExistence type="predicted"/>
<protein>
    <submittedName>
        <fullName evidence="2">Uncharacterized protein</fullName>
    </submittedName>
</protein>
<dbReference type="InParanoid" id="A0A2P5HJ90"/>
<accession>A0A2P5HJ90</accession>
<organism evidence="2 3">
    <name type="scientific">Diaporthe helianthi</name>
    <dbReference type="NCBI Taxonomy" id="158607"/>
    <lineage>
        <taxon>Eukaryota</taxon>
        <taxon>Fungi</taxon>
        <taxon>Dikarya</taxon>
        <taxon>Ascomycota</taxon>
        <taxon>Pezizomycotina</taxon>
        <taxon>Sordariomycetes</taxon>
        <taxon>Sordariomycetidae</taxon>
        <taxon>Diaporthales</taxon>
        <taxon>Diaporthaceae</taxon>
        <taxon>Diaporthe</taxon>
    </lineage>
</organism>
<dbReference type="OrthoDB" id="4611802at2759"/>
<evidence type="ECO:0000313" key="3">
    <source>
        <dbReference type="Proteomes" id="UP000094444"/>
    </source>
</evidence>
<comment type="caution">
    <text evidence="2">The sequence shown here is derived from an EMBL/GenBank/DDBJ whole genome shotgun (WGS) entry which is preliminary data.</text>
</comment>
<reference evidence="2" key="1">
    <citation type="submission" date="2017-09" db="EMBL/GenBank/DDBJ databases">
        <title>Polyketide synthases of a Diaporthe helianthi virulent isolate.</title>
        <authorList>
            <person name="Baroncelli R."/>
        </authorList>
    </citation>
    <scope>NUCLEOTIDE SEQUENCE [LARGE SCALE GENOMIC DNA]</scope>
    <source>
        <strain evidence="2">7/96</strain>
    </source>
</reference>
<keyword evidence="1" id="KW-0732">Signal</keyword>
<dbReference type="AlphaFoldDB" id="A0A2P5HJ90"/>
<name>A0A2P5HJ90_DIAHE</name>
<dbReference type="Proteomes" id="UP000094444">
    <property type="component" value="Unassembled WGS sequence"/>
</dbReference>
<evidence type="ECO:0000256" key="1">
    <source>
        <dbReference type="SAM" id="SignalP"/>
    </source>
</evidence>
<gene>
    <name evidence="2" type="ORF">DHEL01_v211323</name>
</gene>
<evidence type="ECO:0000313" key="2">
    <source>
        <dbReference type="EMBL" id="POS70281.1"/>
    </source>
</evidence>
<keyword evidence="3" id="KW-1185">Reference proteome</keyword>
<feature type="chain" id="PRO_5015141672" evidence="1">
    <location>
        <begin position="17"/>
        <end position="58"/>
    </location>
</feature>